<dbReference type="InterPro" id="IPR036291">
    <property type="entry name" value="NAD(P)-bd_dom_sf"/>
</dbReference>
<dbReference type="GO" id="GO:0000166">
    <property type="term" value="F:nucleotide binding"/>
    <property type="evidence" value="ECO:0007669"/>
    <property type="project" value="InterPro"/>
</dbReference>
<proteinExistence type="predicted"/>
<dbReference type="PANTHER" id="PTHR43818">
    <property type="entry name" value="BCDNA.GH03377"/>
    <property type="match status" value="1"/>
</dbReference>
<dbReference type="InterPro" id="IPR050463">
    <property type="entry name" value="Gfo/Idh/MocA_oxidrdct_glycsds"/>
</dbReference>
<accession>D2R9D0</accession>
<dbReference type="Pfam" id="PF01408">
    <property type="entry name" value="GFO_IDH_MocA"/>
    <property type="match status" value="1"/>
</dbReference>
<keyword evidence="1" id="KW-0732">Signal</keyword>
<dbReference type="OrthoDB" id="9792935at2"/>
<dbReference type="Gene3D" id="3.40.50.720">
    <property type="entry name" value="NAD(P)-binding Rossmann-like Domain"/>
    <property type="match status" value="1"/>
</dbReference>
<sequence precursor="true">MNRSSGRAQDFSTRSRRKFLGLTGSLLAASTFTQLAADDNSDEPLKVAVIGTGARGCDLLRSLTTIPSIQVTAICDDYAPHLSRASEYAGPQAATYSDYKKLLAEAKPDAVVIAVPLWAHFEVASTCVDAGTNVFVEKTMCYDIDQARQLAKQVDEKKCVFQVGLQRRASPIYKQAVAMVQAGLLGEITAIKAQWHRNNNWRRPVPVPKSDPHWAALEERLNWRLFKNRSRGLMAELGSHQLDVANWILGAAPTSVIASGGIDYWKDGREVHDNVFCIYDYVVPRRETAPEGNGATAADAVPLPRLPSSDIGAQPLNTYRVRVTYSSICNNAYEGASELILGTRGSLFLTTTKGLFYREKLPEDPGWLRPGDKENSAILTAGKTLKLSSSPWAHRGEPLEIDLLEADETRDELISFIDHVRRRDPRTICDVHEGLRDTAVVLMACQSLDSGAVTKYPG</sequence>
<gene>
    <name evidence="4" type="ordered locus">Psta_3015</name>
</gene>
<feature type="chain" id="PRO_5003035620" evidence="1">
    <location>
        <begin position="37"/>
        <end position="458"/>
    </location>
</feature>
<reference evidence="4 5" key="1">
    <citation type="journal article" date="2009" name="Stand. Genomic Sci.">
        <title>Complete genome sequence of Pirellula staleyi type strain (ATCC 27377).</title>
        <authorList>
            <person name="Clum A."/>
            <person name="Tindall B.J."/>
            <person name="Sikorski J."/>
            <person name="Ivanova N."/>
            <person name="Mavrommatis K."/>
            <person name="Lucas S."/>
            <person name="Glavina del Rio T."/>
            <person name="Nolan M."/>
            <person name="Chen F."/>
            <person name="Tice H."/>
            <person name="Pitluck S."/>
            <person name="Cheng J.F."/>
            <person name="Chertkov O."/>
            <person name="Brettin T."/>
            <person name="Han C."/>
            <person name="Detter J.C."/>
            <person name="Kuske C."/>
            <person name="Bruce D."/>
            <person name="Goodwin L."/>
            <person name="Ovchinikova G."/>
            <person name="Pati A."/>
            <person name="Mikhailova N."/>
            <person name="Chen A."/>
            <person name="Palaniappan K."/>
            <person name="Land M."/>
            <person name="Hauser L."/>
            <person name="Chang Y.J."/>
            <person name="Jeffries C.D."/>
            <person name="Chain P."/>
            <person name="Rohde M."/>
            <person name="Goker M."/>
            <person name="Bristow J."/>
            <person name="Eisen J.A."/>
            <person name="Markowitz V."/>
            <person name="Hugenholtz P."/>
            <person name="Kyrpides N.C."/>
            <person name="Klenk H.P."/>
            <person name="Lapidus A."/>
        </authorList>
    </citation>
    <scope>NUCLEOTIDE SEQUENCE [LARGE SCALE GENOMIC DNA]</scope>
    <source>
        <strain evidence="5">ATCC 27377 / DSM 6068 / ICPB 4128</strain>
    </source>
</reference>
<dbReference type="PANTHER" id="PTHR43818:SF12">
    <property type="entry name" value="NADH-DEPENDENT DEHYDROGENASE-RELATED"/>
    <property type="match status" value="1"/>
</dbReference>
<dbReference type="Pfam" id="PF22725">
    <property type="entry name" value="GFO_IDH_MocA_C3"/>
    <property type="match status" value="1"/>
</dbReference>
<feature type="domain" description="Gfo/Idh/MocA-like oxidoreductase N-terminal" evidence="2">
    <location>
        <begin position="45"/>
        <end position="164"/>
    </location>
</feature>
<feature type="signal peptide" evidence="1">
    <location>
        <begin position="1"/>
        <end position="36"/>
    </location>
</feature>
<dbReference type="InterPro" id="IPR000683">
    <property type="entry name" value="Gfo/Idh/MocA-like_OxRdtase_N"/>
</dbReference>
<evidence type="ECO:0000259" key="3">
    <source>
        <dbReference type="Pfam" id="PF22725"/>
    </source>
</evidence>
<dbReference type="EMBL" id="CP001848">
    <property type="protein sequence ID" value="ADB17680.1"/>
    <property type="molecule type" value="Genomic_DNA"/>
</dbReference>
<dbReference type="SUPFAM" id="SSF51735">
    <property type="entry name" value="NAD(P)-binding Rossmann-fold domains"/>
    <property type="match status" value="1"/>
</dbReference>
<feature type="domain" description="GFO/IDH/MocA-like oxidoreductase" evidence="3">
    <location>
        <begin position="173"/>
        <end position="281"/>
    </location>
</feature>
<dbReference type="InterPro" id="IPR055170">
    <property type="entry name" value="GFO_IDH_MocA-like_dom"/>
</dbReference>
<dbReference type="Proteomes" id="UP000001887">
    <property type="component" value="Chromosome"/>
</dbReference>
<evidence type="ECO:0000313" key="4">
    <source>
        <dbReference type="EMBL" id="ADB17680.1"/>
    </source>
</evidence>
<keyword evidence="5" id="KW-1185">Reference proteome</keyword>
<name>D2R9D0_PIRSD</name>
<dbReference type="KEGG" id="psl:Psta_3015"/>
<dbReference type="STRING" id="530564.Psta_3015"/>
<dbReference type="eggNOG" id="COG0673">
    <property type="taxonomic scope" value="Bacteria"/>
</dbReference>
<evidence type="ECO:0000313" key="5">
    <source>
        <dbReference type="Proteomes" id="UP000001887"/>
    </source>
</evidence>
<dbReference type="AlphaFoldDB" id="D2R9D0"/>
<dbReference type="HOGENOM" id="CLU_023194_24_1_0"/>
<dbReference type="Gene3D" id="3.30.360.10">
    <property type="entry name" value="Dihydrodipicolinate Reductase, domain 2"/>
    <property type="match status" value="1"/>
</dbReference>
<organism evidence="4 5">
    <name type="scientific">Pirellula staleyi (strain ATCC 27377 / DSM 6068 / ICPB 4128)</name>
    <name type="common">Pirella staleyi</name>
    <dbReference type="NCBI Taxonomy" id="530564"/>
    <lineage>
        <taxon>Bacteria</taxon>
        <taxon>Pseudomonadati</taxon>
        <taxon>Planctomycetota</taxon>
        <taxon>Planctomycetia</taxon>
        <taxon>Pirellulales</taxon>
        <taxon>Pirellulaceae</taxon>
        <taxon>Pirellula</taxon>
    </lineage>
</organism>
<evidence type="ECO:0000256" key="1">
    <source>
        <dbReference type="SAM" id="SignalP"/>
    </source>
</evidence>
<dbReference type="SUPFAM" id="SSF55347">
    <property type="entry name" value="Glyceraldehyde-3-phosphate dehydrogenase-like, C-terminal domain"/>
    <property type="match status" value="1"/>
</dbReference>
<protein>
    <submittedName>
        <fullName evidence="4">Oxidoreductase domain protein</fullName>
    </submittedName>
</protein>
<evidence type="ECO:0000259" key="2">
    <source>
        <dbReference type="Pfam" id="PF01408"/>
    </source>
</evidence>